<organism evidence="2 3">
    <name type="scientific">Pseudomonas kuykendallii</name>
    <dbReference type="NCBI Taxonomy" id="1007099"/>
    <lineage>
        <taxon>Bacteria</taxon>
        <taxon>Pseudomonadati</taxon>
        <taxon>Pseudomonadota</taxon>
        <taxon>Gammaproteobacteria</taxon>
        <taxon>Pseudomonadales</taxon>
        <taxon>Pseudomonadaceae</taxon>
        <taxon>Pseudomonas</taxon>
    </lineage>
</organism>
<evidence type="ECO:0000313" key="3">
    <source>
        <dbReference type="Proteomes" id="UP000243778"/>
    </source>
</evidence>
<gene>
    <name evidence="2" type="ORF">SAMN05216287_2424</name>
</gene>
<evidence type="ECO:0008006" key="4">
    <source>
        <dbReference type="Google" id="ProtNLM"/>
    </source>
</evidence>
<keyword evidence="3" id="KW-1185">Reference proteome</keyword>
<dbReference type="OrthoDB" id="6920230at2"/>
<accession>A0A1H2ZS28</accession>
<feature type="signal peptide" evidence="1">
    <location>
        <begin position="1"/>
        <end position="18"/>
    </location>
</feature>
<keyword evidence="1" id="KW-0732">Signal</keyword>
<dbReference type="AlphaFoldDB" id="A0A1H2ZS28"/>
<dbReference type="STRING" id="1007099.SAMN05216287_2424"/>
<protein>
    <recommendedName>
        <fullName evidence="4">3-phosphoglycerate kinase</fullName>
    </recommendedName>
</protein>
<dbReference type="EMBL" id="FNNU01000003">
    <property type="protein sequence ID" value="SDX20146.1"/>
    <property type="molecule type" value="Genomic_DNA"/>
</dbReference>
<sequence length="104" mass="11355">MKTMLFALAALMPLSCLAAYPIEVEKQLNGAEITYSTQDIDYNMGAISLTNRGATEATCTLVFRNGPEAPRTRKASIEPGKTVNLTAKFARSIIRLRIQMTCGL</sequence>
<name>A0A1H2ZS28_9PSED</name>
<evidence type="ECO:0000256" key="1">
    <source>
        <dbReference type="SAM" id="SignalP"/>
    </source>
</evidence>
<dbReference type="Proteomes" id="UP000243778">
    <property type="component" value="Unassembled WGS sequence"/>
</dbReference>
<proteinExistence type="predicted"/>
<feature type="chain" id="PRO_5017486967" description="3-phosphoglycerate kinase" evidence="1">
    <location>
        <begin position="19"/>
        <end position="104"/>
    </location>
</feature>
<dbReference type="RefSeq" id="WP_090228340.1">
    <property type="nucleotide sequence ID" value="NZ_FNNU01000003.1"/>
</dbReference>
<evidence type="ECO:0000313" key="2">
    <source>
        <dbReference type="EMBL" id="SDX20146.1"/>
    </source>
</evidence>
<reference evidence="3" key="1">
    <citation type="submission" date="2016-10" db="EMBL/GenBank/DDBJ databases">
        <authorList>
            <person name="Varghese N."/>
            <person name="Submissions S."/>
        </authorList>
    </citation>
    <scope>NUCLEOTIDE SEQUENCE [LARGE SCALE GENOMIC DNA]</scope>
    <source>
        <strain evidence="3">NRRL B-59562</strain>
    </source>
</reference>